<dbReference type="AlphaFoldDB" id="A0A7W7RR54"/>
<comment type="caution">
    <text evidence="2">The sequence shown here is derived from an EMBL/GenBank/DDBJ whole genome shotgun (WGS) entry which is preliminary data.</text>
</comment>
<evidence type="ECO:0000313" key="3">
    <source>
        <dbReference type="Proteomes" id="UP000534286"/>
    </source>
</evidence>
<dbReference type="InterPro" id="IPR008634">
    <property type="entry name" value="Gas-vesicle_GvpO"/>
</dbReference>
<feature type="region of interest" description="Disordered" evidence="1">
    <location>
        <begin position="1"/>
        <end position="72"/>
    </location>
</feature>
<name>A0A7W7RR54_9ACTN</name>
<protein>
    <recommendedName>
        <fullName evidence="4">Gas vesicle synthesis protein GvpO</fullName>
    </recommendedName>
</protein>
<dbReference type="EMBL" id="JACHJU010000001">
    <property type="protein sequence ID" value="MBB4936128.1"/>
    <property type="molecule type" value="Genomic_DNA"/>
</dbReference>
<reference evidence="2 3" key="1">
    <citation type="submission" date="2020-08" db="EMBL/GenBank/DDBJ databases">
        <title>Sequencing the genomes of 1000 actinobacteria strains.</title>
        <authorList>
            <person name="Klenk H.-P."/>
        </authorList>
    </citation>
    <scope>NUCLEOTIDE SEQUENCE [LARGE SCALE GENOMIC DNA]</scope>
    <source>
        <strain evidence="2 3">DSM 43023</strain>
    </source>
</reference>
<proteinExistence type="predicted"/>
<dbReference type="RefSeq" id="WP_184752479.1">
    <property type="nucleotide sequence ID" value="NZ_BAABEK010000002.1"/>
</dbReference>
<evidence type="ECO:0000256" key="1">
    <source>
        <dbReference type="SAM" id="MobiDB-lite"/>
    </source>
</evidence>
<evidence type="ECO:0008006" key="4">
    <source>
        <dbReference type="Google" id="ProtNLM"/>
    </source>
</evidence>
<keyword evidence="3" id="KW-1185">Reference proteome</keyword>
<feature type="compositionally biased region" description="Acidic residues" evidence="1">
    <location>
        <begin position="16"/>
        <end position="51"/>
    </location>
</feature>
<sequence>MPVKRGTRDKRATETESSDDLYEEDEDETYDEEEEDDFEDEDDFEEEDEPPEDTRRASRRSRALSAVTAGKAGLRHISDLTSKEVEGVTFVRPTEDGWQVGVEVVEDRRIPSSGDILALYEVEMDQEGNLLSYHRTRRYKRGSGDNCGAS</sequence>
<dbReference type="Pfam" id="PF05800">
    <property type="entry name" value="GvpO"/>
    <property type="match status" value="1"/>
</dbReference>
<dbReference type="Proteomes" id="UP000534286">
    <property type="component" value="Unassembled WGS sequence"/>
</dbReference>
<dbReference type="GO" id="GO:0031412">
    <property type="term" value="P:gas vesicle organization"/>
    <property type="evidence" value="ECO:0007669"/>
    <property type="project" value="InterPro"/>
</dbReference>
<gene>
    <name evidence="2" type="ORF">FHR32_000433</name>
</gene>
<evidence type="ECO:0000313" key="2">
    <source>
        <dbReference type="EMBL" id="MBB4936128.1"/>
    </source>
</evidence>
<organism evidence="2 3">
    <name type="scientific">Streptosporangium album</name>
    <dbReference type="NCBI Taxonomy" id="47479"/>
    <lineage>
        <taxon>Bacteria</taxon>
        <taxon>Bacillati</taxon>
        <taxon>Actinomycetota</taxon>
        <taxon>Actinomycetes</taxon>
        <taxon>Streptosporangiales</taxon>
        <taxon>Streptosporangiaceae</taxon>
        <taxon>Streptosporangium</taxon>
    </lineage>
</organism>
<accession>A0A7W7RR54</accession>